<dbReference type="Proteomes" id="UP000470771">
    <property type="component" value="Unassembled WGS sequence"/>
</dbReference>
<proteinExistence type="predicted"/>
<evidence type="ECO:0000313" key="2">
    <source>
        <dbReference type="Proteomes" id="UP000470771"/>
    </source>
</evidence>
<dbReference type="AlphaFoldDB" id="A0A6N9NLZ6"/>
<organism evidence="1 2">
    <name type="scientific">Acidiluteibacter ferrifornacis</name>
    <dbReference type="NCBI Taxonomy" id="2692424"/>
    <lineage>
        <taxon>Bacteria</taxon>
        <taxon>Pseudomonadati</taxon>
        <taxon>Bacteroidota</taxon>
        <taxon>Flavobacteriia</taxon>
        <taxon>Flavobacteriales</taxon>
        <taxon>Cryomorphaceae</taxon>
        <taxon>Acidiluteibacter</taxon>
    </lineage>
</organism>
<gene>
    <name evidence="1" type="ORF">GQN54_08445</name>
</gene>
<comment type="caution">
    <text evidence="1">The sequence shown here is derived from an EMBL/GenBank/DDBJ whole genome shotgun (WGS) entry which is preliminary data.</text>
</comment>
<keyword evidence="2" id="KW-1185">Reference proteome</keyword>
<dbReference type="Pfam" id="PF13578">
    <property type="entry name" value="Methyltransf_24"/>
    <property type="match status" value="1"/>
</dbReference>
<protein>
    <recommendedName>
        <fullName evidence="3">Class I SAM-dependent methyltransferase</fullName>
    </recommendedName>
</protein>
<name>A0A6N9NLZ6_9FLAO</name>
<sequence>MTLQEIKNLKEKSDTRESLIEYLIHLHKVKNIAEIGVFKGDLTSYLLNKVEAIENYTLIDPWRYLEDWNKPNNQSNTNFEAIYKDTLEKVSFAQSKLTILRGKTNEISESIKPNSLDAIYIDGDHTLKGITIDLIQMWDKLTSNGIIIGDDFYPSIKRNKFAFEPTLVFPFAVYFAEAKNVKIFTLPFNQFLIIKNHQPFEFIDLTGKYSKIELKPLIEEVLQTQANENRLLVKFKRKLNRLLK</sequence>
<dbReference type="EMBL" id="WWNE01000006">
    <property type="protein sequence ID" value="NBG66147.1"/>
    <property type="molecule type" value="Genomic_DNA"/>
</dbReference>
<dbReference type="SUPFAM" id="SSF53335">
    <property type="entry name" value="S-adenosyl-L-methionine-dependent methyltransferases"/>
    <property type="match status" value="1"/>
</dbReference>
<reference evidence="1 2" key="1">
    <citation type="submission" date="2019-12" db="EMBL/GenBank/DDBJ databases">
        <authorList>
            <person name="Zhao J."/>
        </authorList>
    </citation>
    <scope>NUCLEOTIDE SEQUENCE [LARGE SCALE GENOMIC DNA]</scope>
    <source>
        <strain evidence="1 2">S-15</strain>
    </source>
</reference>
<dbReference type="InterPro" id="IPR029063">
    <property type="entry name" value="SAM-dependent_MTases_sf"/>
</dbReference>
<dbReference type="Gene3D" id="3.40.50.150">
    <property type="entry name" value="Vaccinia Virus protein VP39"/>
    <property type="match status" value="1"/>
</dbReference>
<dbReference type="RefSeq" id="WP_160633089.1">
    <property type="nucleotide sequence ID" value="NZ_WWNE01000006.1"/>
</dbReference>
<evidence type="ECO:0000313" key="1">
    <source>
        <dbReference type="EMBL" id="NBG66147.1"/>
    </source>
</evidence>
<evidence type="ECO:0008006" key="3">
    <source>
        <dbReference type="Google" id="ProtNLM"/>
    </source>
</evidence>
<accession>A0A6N9NLZ6</accession>